<keyword evidence="4" id="KW-0560">Oxidoreductase</keyword>
<accession>N1PLT5</accession>
<dbReference type="CDD" id="cd05233">
    <property type="entry name" value="SDR_c"/>
    <property type="match status" value="1"/>
</dbReference>
<evidence type="ECO:0000313" key="6">
    <source>
        <dbReference type="Proteomes" id="UP000016933"/>
    </source>
</evidence>
<reference evidence="5 6" key="2">
    <citation type="journal article" date="2012" name="PLoS Pathog.">
        <title>Diverse lifestyles and strategies of plant pathogenesis encoded in the genomes of eighteen Dothideomycetes fungi.</title>
        <authorList>
            <person name="Ohm R.A."/>
            <person name="Feau N."/>
            <person name="Henrissat B."/>
            <person name="Schoch C.L."/>
            <person name="Horwitz B.A."/>
            <person name="Barry K.W."/>
            <person name="Condon B.J."/>
            <person name="Copeland A.C."/>
            <person name="Dhillon B."/>
            <person name="Glaser F."/>
            <person name="Hesse C.N."/>
            <person name="Kosti I."/>
            <person name="LaButti K."/>
            <person name="Lindquist E.A."/>
            <person name="Lucas S."/>
            <person name="Salamov A.A."/>
            <person name="Bradshaw R.E."/>
            <person name="Ciuffetti L."/>
            <person name="Hamelin R.C."/>
            <person name="Kema G.H.J."/>
            <person name="Lawrence C."/>
            <person name="Scott J.A."/>
            <person name="Spatafora J.W."/>
            <person name="Turgeon B.G."/>
            <person name="de Wit P.J.G.M."/>
            <person name="Zhong S."/>
            <person name="Goodwin S.B."/>
            <person name="Grigoriev I.V."/>
        </authorList>
    </citation>
    <scope>NUCLEOTIDE SEQUENCE [LARGE SCALE GENOMIC DNA]</scope>
    <source>
        <strain evidence="6">NZE10 / CBS 128990</strain>
    </source>
</reference>
<dbReference type="PRINTS" id="PR00081">
    <property type="entry name" value="GDHRDH"/>
</dbReference>
<evidence type="ECO:0000313" key="5">
    <source>
        <dbReference type="EMBL" id="EME44462.1"/>
    </source>
</evidence>
<evidence type="ECO:0000256" key="1">
    <source>
        <dbReference type="ARBA" id="ARBA00004685"/>
    </source>
</evidence>
<sequence length="290" mass="31311">MPYALKGRNFLNTRGLGAEIARRFAAEGCNIAINYANNEQPAQDLSAELRSKYSIDTIVIKGDGGVVSDIRNCIKSTIEAFGGLDGIVGNAGFTKFSNFKDLDAMSYEEWDKCWNTNVKGNHALLKEALPTLNANPDGGVFIMTSSVAGKSLSGSSMAYSVTKAAQIHLMKCLAHTQGPKIRVNAVLPGLLLTDWGNLYGEERINGLKNAAALKKETEMGDCAQMFVDIAKNTSMTGQAVHVGQSVSIWANGSCANMSCRLWTGAICVRPGMLQCRRSKIKRIKTVLLHT</sequence>
<organism evidence="5 6">
    <name type="scientific">Dothistroma septosporum (strain NZE10 / CBS 128990)</name>
    <name type="common">Red band needle blight fungus</name>
    <name type="synonym">Mycosphaerella pini</name>
    <dbReference type="NCBI Taxonomy" id="675120"/>
    <lineage>
        <taxon>Eukaryota</taxon>
        <taxon>Fungi</taxon>
        <taxon>Dikarya</taxon>
        <taxon>Ascomycota</taxon>
        <taxon>Pezizomycotina</taxon>
        <taxon>Dothideomycetes</taxon>
        <taxon>Dothideomycetidae</taxon>
        <taxon>Mycosphaerellales</taxon>
        <taxon>Mycosphaerellaceae</taxon>
        <taxon>Dothistroma</taxon>
    </lineage>
</organism>
<dbReference type="AlphaFoldDB" id="N1PLT5"/>
<evidence type="ECO:0000256" key="4">
    <source>
        <dbReference type="ARBA" id="ARBA00023002"/>
    </source>
</evidence>
<reference evidence="6" key="1">
    <citation type="journal article" date="2012" name="PLoS Genet.">
        <title>The genomes of the fungal plant pathogens Cladosporium fulvum and Dothistroma septosporum reveal adaptation to different hosts and lifestyles but also signatures of common ancestry.</title>
        <authorList>
            <person name="de Wit P.J.G.M."/>
            <person name="van der Burgt A."/>
            <person name="Oekmen B."/>
            <person name="Stergiopoulos I."/>
            <person name="Abd-Elsalam K.A."/>
            <person name="Aerts A.L."/>
            <person name="Bahkali A.H."/>
            <person name="Beenen H.G."/>
            <person name="Chettri P."/>
            <person name="Cox M.P."/>
            <person name="Datema E."/>
            <person name="de Vries R.P."/>
            <person name="Dhillon B."/>
            <person name="Ganley A.R."/>
            <person name="Griffiths S.A."/>
            <person name="Guo Y."/>
            <person name="Hamelin R.C."/>
            <person name="Henrissat B."/>
            <person name="Kabir M.S."/>
            <person name="Jashni M.K."/>
            <person name="Kema G."/>
            <person name="Klaubauf S."/>
            <person name="Lapidus A."/>
            <person name="Levasseur A."/>
            <person name="Lindquist E."/>
            <person name="Mehrabi R."/>
            <person name="Ohm R.A."/>
            <person name="Owen T.J."/>
            <person name="Salamov A."/>
            <person name="Schwelm A."/>
            <person name="Schijlen E."/>
            <person name="Sun H."/>
            <person name="van den Burg H.A."/>
            <person name="van Ham R.C.H.J."/>
            <person name="Zhang S."/>
            <person name="Goodwin S.B."/>
            <person name="Grigoriev I.V."/>
            <person name="Collemare J."/>
            <person name="Bradshaw R.E."/>
        </authorList>
    </citation>
    <scope>NUCLEOTIDE SEQUENCE [LARGE SCALE GENOMIC DNA]</scope>
    <source>
        <strain evidence="6">NZE10 / CBS 128990</strain>
    </source>
</reference>
<dbReference type="PANTHER" id="PTHR43618:SF2">
    <property type="entry name" value="CHAIN DEHYDROGENASE, PUTATIVE (AFU_ORTHOLOGUE AFUA_6G06930)-RELATED"/>
    <property type="match status" value="1"/>
</dbReference>
<dbReference type="STRING" id="675120.N1PLT5"/>
<evidence type="ECO:0000256" key="3">
    <source>
        <dbReference type="ARBA" id="ARBA00022857"/>
    </source>
</evidence>
<keyword evidence="6" id="KW-1185">Reference proteome</keyword>
<dbReference type="InterPro" id="IPR052178">
    <property type="entry name" value="Sec_Metab_Biosynth_SDR"/>
</dbReference>
<dbReference type="OrthoDB" id="37659at2759"/>
<proteinExistence type="inferred from homology"/>
<gene>
    <name evidence="5" type="ORF">DOTSEDRAFT_130457</name>
</gene>
<comment type="similarity">
    <text evidence="2">Belongs to the short-chain dehydrogenases/reductases (SDR) family.</text>
</comment>
<dbReference type="Proteomes" id="UP000016933">
    <property type="component" value="Unassembled WGS sequence"/>
</dbReference>
<dbReference type="InterPro" id="IPR002347">
    <property type="entry name" value="SDR_fam"/>
</dbReference>
<dbReference type="OMA" id="WGQRFPP"/>
<dbReference type="Gene3D" id="3.40.50.720">
    <property type="entry name" value="NAD(P)-binding Rossmann-like Domain"/>
    <property type="match status" value="1"/>
</dbReference>
<evidence type="ECO:0000256" key="2">
    <source>
        <dbReference type="ARBA" id="ARBA00006484"/>
    </source>
</evidence>
<dbReference type="HOGENOM" id="CLU_010194_1_3_1"/>
<dbReference type="Pfam" id="PF13561">
    <property type="entry name" value="adh_short_C2"/>
    <property type="match status" value="1"/>
</dbReference>
<dbReference type="PANTHER" id="PTHR43618">
    <property type="entry name" value="7-ALPHA-HYDROXYSTEROID DEHYDROGENASE"/>
    <property type="match status" value="1"/>
</dbReference>
<dbReference type="InterPro" id="IPR036291">
    <property type="entry name" value="NAD(P)-bd_dom_sf"/>
</dbReference>
<keyword evidence="3" id="KW-0521">NADP</keyword>
<dbReference type="GO" id="GO:0016491">
    <property type="term" value="F:oxidoreductase activity"/>
    <property type="evidence" value="ECO:0007669"/>
    <property type="project" value="UniProtKB-KW"/>
</dbReference>
<dbReference type="eggNOG" id="KOG0725">
    <property type="taxonomic scope" value="Eukaryota"/>
</dbReference>
<name>N1PLT5_DOTSN</name>
<dbReference type="EMBL" id="KB446539">
    <property type="protein sequence ID" value="EME44462.1"/>
    <property type="molecule type" value="Genomic_DNA"/>
</dbReference>
<dbReference type="SUPFAM" id="SSF51735">
    <property type="entry name" value="NAD(P)-binding Rossmann-fold domains"/>
    <property type="match status" value="1"/>
</dbReference>
<protein>
    <submittedName>
        <fullName evidence="5">Uncharacterized protein</fullName>
    </submittedName>
</protein>
<comment type="pathway">
    <text evidence="1">Mycotoxin biosynthesis.</text>
</comment>